<dbReference type="Pfam" id="PF24564">
    <property type="entry name" value="DUF7605"/>
    <property type="match status" value="1"/>
</dbReference>
<dbReference type="Gene3D" id="3.40.50.300">
    <property type="entry name" value="P-loop containing nucleotide triphosphate hydrolases"/>
    <property type="match status" value="2"/>
</dbReference>
<dbReference type="OrthoDB" id="3598281at2759"/>
<dbReference type="PANTHER" id="PTHR36681">
    <property type="entry name" value="NUCLEAR GTPASE, GERMINAL CENTER-ASSOCIATED, TANDEM DUPLICATE 3"/>
    <property type="match status" value="1"/>
</dbReference>
<sequence length="785" mass="87996">MSAITSPTQLQYHPHREPSYELAAVQSTKIAESTVAVLERSPRDPPQHLLQEAQRLAAYQKPKERLVGFVGNSGAGKSSTLNSLFDEDGLAKTGACGSAVTPFAAEYRYREPGQAAPFTLICRMMAGEELVKYFGDLLRDYWSTSPIGRMNHEEDNSNSYEDTQAARDIFEATFGGIEDFDIDRLNYDENDKDGNAARRYLSELCNQLDFPDNMTADGEWREESEDAAGCEDHQSLLQERGLWPLVMYFSIFADTDMLKYGLTLVDLPGFNDTNLARVRAARKAQSKCDDICVVADIARVTDSQILQQNLELIQAKAEGLKSTTVNITIICTKSAADLDRNKSVEKLVDRTQLNYARAELQKAKGASEQVKNQAKRRLETLLITARNQKVEKDLQKKYGAYIKGGILKVFCVDNRMYWNATCDAERELSGIPALQQHLSGLPAASLFKETDLFLAKKIPALVSSFATWVESCRVDLELENRPRLPRAGDLRLCLHKVEEWATGMFRVFKRCFNARLKECSKSICAACLKVAQDWEKWPGGSVTCCVRHAGNYAKGTMGVRNWNKELLECFEDEVMGQSWHEFEVATDPLLNGLRDIVAVFQGYAEQCAGSQAPGNFLRSLTARLDILKSTFQEEIKLCLKGISLMRVHAIGTHQNSYIVDCMLETYQEACKPRGAGAVRTRLAILQNWVSSEEFVEAFRTHLAEDFQDVIDDVSARVKAALEHEIEAIESDLEAIQPSKGNERLFRANPEYGQECEDILSMVTKQLGEIDELAATARAMARERYG</sequence>
<dbReference type="SUPFAM" id="SSF52540">
    <property type="entry name" value="P-loop containing nucleoside triphosphate hydrolases"/>
    <property type="match status" value="1"/>
</dbReference>
<dbReference type="InterPro" id="IPR056024">
    <property type="entry name" value="DUF7605"/>
</dbReference>
<evidence type="ECO:0000259" key="3">
    <source>
        <dbReference type="Pfam" id="PF24564"/>
    </source>
</evidence>
<dbReference type="RefSeq" id="XP_013286597.1">
    <property type="nucleotide sequence ID" value="XM_013431143.1"/>
</dbReference>
<gene>
    <name evidence="4" type="ORF">Z517_02032</name>
</gene>
<organism evidence="4 5">
    <name type="scientific">Fonsecaea pedrosoi CBS 271.37</name>
    <dbReference type="NCBI Taxonomy" id="1442368"/>
    <lineage>
        <taxon>Eukaryota</taxon>
        <taxon>Fungi</taxon>
        <taxon>Dikarya</taxon>
        <taxon>Ascomycota</taxon>
        <taxon>Pezizomycotina</taxon>
        <taxon>Eurotiomycetes</taxon>
        <taxon>Chaetothyriomycetidae</taxon>
        <taxon>Chaetothyriales</taxon>
        <taxon>Herpotrichiellaceae</taxon>
        <taxon>Fonsecaea</taxon>
    </lineage>
</organism>
<dbReference type="PANTHER" id="PTHR36681:SF3">
    <property type="entry name" value="NUCLEAR GTPASE, GERMINAL CENTER-ASSOCIATED, TANDEM DUPLICATE 3"/>
    <property type="match status" value="1"/>
</dbReference>
<dbReference type="Proteomes" id="UP000053029">
    <property type="component" value="Unassembled WGS sequence"/>
</dbReference>
<evidence type="ECO:0000313" key="5">
    <source>
        <dbReference type="Proteomes" id="UP000053029"/>
    </source>
</evidence>
<evidence type="ECO:0000259" key="2">
    <source>
        <dbReference type="Pfam" id="PF00350"/>
    </source>
</evidence>
<accession>A0A0D2HE78</accession>
<evidence type="ECO:0008006" key="6">
    <source>
        <dbReference type="Google" id="ProtNLM"/>
    </source>
</evidence>
<dbReference type="InterPro" id="IPR027417">
    <property type="entry name" value="P-loop_NTPase"/>
</dbReference>
<keyword evidence="5" id="KW-1185">Reference proteome</keyword>
<evidence type="ECO:0000313" key="4">
    <source>
        <dbReference type="EMBL" id="KIW82789.1"/>
    </source>
</evidence>
<dbReference type="Pfam" id="PF00350">
    <property type="entry name" value="Dynamin_N"/>
    <property type="match status" value="1"/>
</dbReference>
<feature type="domain" description="DUF7605" evidence="3">
    <location>
        <begin position="520"/>
        <end position="693"/>
    </location>
</feature>
<dbReference type="AlphaFoldDB" id="A0A0D2HE78"/>
<name>A0A0D2HE78_9EURO</name>
<proteinExistence type="predicted"/>
<feature type="coiled-coil region" evidence="1">
    <location>
        <begin position="341"/>
        <end position="391"/>
    </location>
</feature>
<dbReference type="EMBL" id="KN846970">
    <property type="protein sequence ID" value="KIW82789.1"/>
    <property type="molecule type" value="Genomic_DNA"/>
</dbReference>
<feature type="domain" description="Dynamin N-terminal" evidence="2">
    <location>
        <begin position="67"/>
        <end position="307"/>
    </location>
</feature>
<protein>
    <recommendedName>
        <fullName evidence="6">G domain-containing protein</fullName>
    </recommendedName>
</protein>
<dbReference type="InterPro" id="IPR045063">
    <property type="entry name" value="Dynamin_N"/>
</dbReference>
<dbReference type="STRING" id="1442368.A0A0D2HE78"/>
<reference evidence="4 5" key="1">
    <citation type="submission" date="2015-01" db="EMBL/GenBank/DDBJ databases">
        <title>The Genome Sequence of Fonsecaea pedrosoi CBS 271.37.</title>
        <authorList>
            <consortium name="The Broad Institute Genomics Platform"/>
            <person name="Cuomo C."/>
            <person name="de Hoog S."/>
            <person name="Gorbushina A."/>
            <person name="Stielow B."/>
            <person name="Teixiera M."/>
            <person name="Abouelleil A."/>
            <person name="Chapman S.B."/>
            <person name="Priest M."/>
            <person name="Young S.K."/>
            <person name="Wortman J."/>
            <person name="Nusbaum C."/>
            <person name="Birren B."/>
        </authorList>
    </citation>
    <scope>NUCLEOTIDE SEQUENCE [LARGE SCALE GENOMIC DNA]</scope>
    <source>
        <strain evidence="4 5">CBS 271.37</strain>
    </source>
</reference>
<keyword evidence="1" id="KW-0175">Coiled coil</keyword>
<dbReference type="GeneID" id="25301522"/>
<dbReference type="CDD" id="cd00882">
    <property type="entry name" value="Ras_like_GTPase"/>
    <property type="match status" value="1"/>
</dbReference>
<dbReference type="VEuPathDB" id="FungiDB:Z517_02032"/>
<evidence type="ECO:0000256" key="1">
    <source>
        <dbReference type="SAM" id="Coils"/>
    </source>
</evidence>
<dbReference type="HOGENOM" id="CLU_010389_2_1_1"/>